<name>A0A4R0MWL6_9SPHI</name>
<keyword evidence="3 7" id="KW-1133">Transmembrane helix</keyword>
<evidence type="ECO:0000256" key="5">
    <source>
        <dbReference type="ARBA" id="ARBA00023098"/>
    </source>
</evidence>
<dbReference type="AlphaFoldDB" id="A0A4R0MWL6"/>
<dbReference type="GO" id="GO:0008610">
    <property type="term" value="P:lipid biosynthetic process"/>
    <property type="evidence" value="ECO:0007669"/>
    <property type="project" value="InterPro"/>
</dbReference>
<dbReference type="PANTHER" id="PTHR21624:SF1">
    <property type="entry name" value="ALKYLGLYCEROL MONOOXYGENASE"/>
    <property type="match status" value="1"/>
</dbReference>
<reference evidence="9 10" key="1">
    <citation type="submission" date="2019-02" db="EMBL/GenBank/DDBJ databases">
        <title>Pedobacter sp. RP-1-13 sp. nov., isolated from Arctic soil.</title>
        <authorList>
            <person name="Dahal R.H."/>
        </authorList>
    </citation>
    <scope>NUCLEOTIDE SEQUENCE [LARGE SCALE GENOMIC DNA]</scope>
    <source>
        <strain evidence="9 10">RP-1-13</strain>
    </source>
</reference>
<evidence type="ECO:0000313" key="10">
    <source>
        <dbReference type="Proteomes" id="UP000292884"/>
    </source>
</evidence>
<keyword evidence="5" id="KW-0443">Lipid metabolism</keyword>
<evidence type="ECO:0000256" key="7">
    <source>
        <dbReference type="SAM" id="Phobius"/>
    </source>
</evidence>
<dbReference type="GO" id="GO:0016020">
    <property type="term" value="C:membrane"/>
    <property type="evidence" value="ECO:0007669"/>
    <property type="project" value="GOC"/>
</dbReference>
<dbReference type="Pfam" id="PF04116">
    <property type="entry name" value="FA_hydroxylase"/>
    <property type="match status" value="1"/>
</dbReference>
<evidence type="ECO:0000256" key="6">
    <source>
        <dbReference type="ARBA" id="ARBA00023136"/>
    </source>
</evidence>
<keyword evidence="6 7" id="KW-0472">Membrane</keyword>
<evidence type="ECO:0000256" key="3">
    <source>
        <dbReference type="ARBA" id="ARBA00022989"/>
    </source>
</evidence>
<dbReference type="OrthoDB" id="9770329at2"/>
<keyword evidence="10" id="KW-1185">Reference proteome</keyword>
<feature type="transmembrane region" description="Helical" evidence="7">
    <location>
        <begin position="80"/>
        <end position="97"/>
    </location>
</feature>
<protein>
    <submittedName>
        <fullName evidence="9">Fatty acid hydroxylase family protein</fullName>
    </submittedName>
</protein>
<evidence type="ECO:0000313" key="9">
    <source>
        <dbReference type="EMBL" id="TCC91651.1"/>
    </source>
</evidence>
<feature type="transmembrane region" description="Helical" evidence="7">
    <location>
        <begin position="47"/>
        <end position="68"/>
    </location>
</feature>
<accession>A0A4R0MWL6</accession>
<dbReference type="Proteomes" id="UP000292884">
    <property type="component" value="Unassembled WGS sequence"/>
</dbReference>
<feature type="transmembrane region" description="Helical" evidence="7">
    <location>
        <begin position="300"/>
        <end position="322"/>
    </location>
</feature>
<gene>
    <name evidence="9" type="ORF">EZ428_07775</name>
</gene>
<evidence type="ECO:0000256" key="1">
    <source>
        <dbReference type="ARBA" id="ARBA00004127"/>
    </source>
</evidence>
<dbReference type="EMBL" id="SJSK01000002">
    <property type="protein sequence ID" value="TCC91651.1"/>
    <property type="molecule type" value="Genomic_DNA"/>
</dbReference>
<dbReference type="InterPro" id="IPR051689">
    <property type="entry name" value="Sterol_desaturase/TMEM195"/>
</dbReference>
<dbReference type="GO" id="GO:0012505">
    <property type="term" value="C:endomembrane system"/>
    <property type="evidence" value="ECO:0007669"/>
    <property type="project" value="UniProtKB-SubCell"/>
</dbReference>
<dbReference type="InterPro" id="IPR006694">
    <property type="entry name" value="Fatty_acid_hydroxylase"/>
</dbReference>
<dbReference type="RefSeq" id="WP_131552590.1">
    <property type="nucleotide sequence ID" value="NZ_SJSK01000002.1"/>
</dbReference>
<keyword evidence="4" id="KW-0560">Oxidoreductase</keyword>
<dbReference type="GO" id="GO:0005506">
    <property type="term" value="F:iron ion binding"/>
    <property type="evidence" value="ECO:0007669"/>
    <property type="project" value="InterPro"/>
</dbReference>
<evidence type="ECO:0000259" key="8">
    <source>
        <dbReference type="Pfam" id="PF04116"/>
    </source>
</evidence>
<evidence type="ECO:0000256" key="4">
    <source>
        <dbReference type="ARBA" id="ARBA00023002"/>
    </source>
</evidence>
<dbReference type="PANTHER" id="PTHR21624">
    <property type="entry name" value="STEROL DESATURASE-RELATED PROTEIN"/>
    <property type="match status" value="1"/>
</dbReference>
<comment type="subcellular location">
    <subcellularLocation>
        <location evidence="1">Endomembrane system</location>
        <topology evidence="1">Multi-pass membrane protein</topology>
    </subcellularLocation>
</comment>
<dbReference type="GO" id="GO:0050479">
    <property type="term" value="F:glyceryl-ether monooxygenase activity"/>
    <property type="evidence" value="ECO:0007669"/>
    <property type="project" value="TreeGrafter"/>
</dbReference>
<dbReference type="GO" id="GO:0006643">
    <property type="term" value="P:membrane lipid metabolic process"/>
    <property type="evidence" value="ECO:0007669"/>
    <property type="project" value="TreeGrafter"/>
</dbReference>
<organism evidence="9 10">
    <name type="scientific">Pedobacter frigiditerrae</name>
    <dbReference type="NCBI Taxonomy" id="2530452"/>
    <lineage>
        <taxon>Bacteria</taxon>
        <taxon>Pseudomonadati</taxon>
        <taxon>Bacteroidota</taxon>
        <taxon>Sphingobacteriia</taxon>
        <taxon>Sphingobacteriales</taxon>
        <taxon>Sphingobacteriaceae</taxon>
        <taxon>Pedobacter</taxon>
    </lineage>
</organism>
<proteinExistence type="predicted"/>
<keyword evidence="2 7" id="KW-0812">Transmembrane</keyword>
<feature type="domain" description="Fatty acid hydroxylase" evidence="8">
    <location>
        <begin position="83"/>
        <end position="216"/>
    </location>
</feature>
<comment type="caution">
    <text evidence="9">The sequence shown here is derived from an EMBL/GenBank/DDBJ whole genome shotgun (WGS) entry which is preliminary data.</text>
</comment>
<feature type="transmembrane region" description="Helical" evidence="7">
    <location>
        <begin position="6"/>
        <end position="26"/>
    </location>
</feature>
<sequence>MNNINYLAFAIPAFFIFLYMEYAIALHLKKGHLFKYESSVSNVSIGIAERLLNLFIAASFYDLFYFVYKNYALFNIPNVWWVWAILILATDFVWYWYHKLGHQVNFLWAAHIVHHQSEEFNLSVSARITTFQALIRNIFWCALPFAGFHPAMVITILTVHGAYSFFTHTQLIGKLGWLENILITPSLHGIHHASDDKYLDKNYGDVFVFWDKLFGTFQKEEEAPKYGLTHPIKSYSFLWQHFHYYFELAEACKRENGFKNKLNIIFGNPATLNQDIRPILEKRFLQHKSQDRYRFKFKKYLNFQLIVCIALLTFTTAFFGSLKLDDKIFIPLFLLITLINCGALLEQRRWIYYLECLRLILVFAYVFFKFDLLGLIFLPTISLIILERTFALSHVYRVYVLQYETIMSKHSPTEINIAHDSVINNKNKLYTDEKIESK</sequence>
<feature type="transmembrane region" description="Helical" evidence="7">
    <location>
        <begin position="328"/>
        <end position="345"/>
    </location>
</feature>
<evidence type="ECO:0000256" key="2">
    <source>
        <dbReference type="ARBA" id="ARBA00022692"/>
    </source>
</evidence>